<sequence>MQQWLDLTGKLENGMWNYGEPFPEIAVEQAAHLTSDGYEGHAFHLHSLAGTYLETSNHLFLGREKIGDVGLDRLMLRAWVAQLPDKQLFEPITADELQQAVGEVLSPGDALLIATGWDAYWNLPGYIESSPYFESEAMDWIISRDISLLGLDITSIEDPRKPGGKMTLLQRYYAKDRLMVAPLVNLREAGEGPWTLLALPLHIPNVCAAPARVMLFR</sequence>
<keyword evidence="2" id="KW-1185">Reference proteome</keyword>
<protein>
    <submittedName>
        <fullName evidence="1">Cyclase family protein</fullName>
        <ecNumber evidence="1">3.5.-.-</ecNumber>
    </submittedName>
</protein>
<dbReference type="InterPro" id="IPR007325">
    <property type="entry name" value="KFase/CYL"/>
</dbReference>
<name>A0ABW3RSK9_9BACL</name>
<dbReference type="Proteomes" id="UP001597262">
    <property type="component" value="Unassembled WGS sequence"/>
</dbReference>
<comment type="caution">
    <text evidence="1">The sequence shown here is derived from an EMBL/GenBank/DDBJ whole genome shotgun (WGS) entry which is preliminary data.</text>
</comment>
<dbReference type="InterPro" id="IPR037175">
    <property type="entry name" value="KFase_sf"/>
</dbReference>
<evidence type="ECO:0000313" key="2">
    <source>
        <dbReference type="Proteomes" id="UP001597262"/>
    </source>
</evidence>
<dbReference type="Gene3D" id="3.50.30.50">
    <property type="entry name" value="Putative cyclase"/>
    <property type="match status" value="1"/>
</dbReference>
<dbReference type="SUPFAM" id="SSF102198">
    <property type="entry name" value="Putative cyclase"/>
    <property type="match status" value="1"/>
</dbReference>
<dbReference type="RefSeq" id="WP_379315691.1">
    <property type="nucleotide sequence ID" value="NZ_JBHTLM010000001.1"/>
</dbReference>
<gene>
    <name evidence="1" type="ORF">ACFQ3W_00985</name>
</gene>
<dbReference type="Pfam" id="PF04199">
    <property type="entry name" value="Cyclase"/>
    <property type="match status" value="1"/>
</dbReference>
<dbReference type="GO" id="GO:0016787">
    <property type="term" value="F:hydrolase activity"/>
    <property type="evidence" value="ECO:0007669"/>
    <property type="project" value="UniProtKB-KW"/>
</dbReference>
<dbReference type="EC" id="3.5.-.-" evidence="1"/>
<keyword evidence="1" id="KW-0378">Hydrolase</keyword>
<proteinExistence type="predicted"/>
<evidence type="ECO:0000313" key="1">
    <source>
        <dbReference type="EMBL" id="MFD1174880.1"/>
    </source>
</evidence>
<organism evidence="1 2">
    <name type="scientific">Paenibacillus puldeungensis</name>
    <dbReference type="NCBI Taxonomy" id="696536"/>
    <lineage>
        <taxon>Bacteria</taxon>
        <taxon>Bacillati</taxon>
        <taxon>Bacillota</taxon>
        <taxon>Bacilli</taxon>
        <taxon>Bacillales</taxon>
        <taxon>Paenibacillaceae</taxon>
        <taxon>Paenibacillus</taxon>
    </lineage>
</organism>
<accession>A0ABW3RSK9</accession>
<dbReference type="EMBL" id="JBHTLM010000001">
    <property type="protein sequence ID" value="MFD1174880.1"/>
    <property type="molecule type" value="Genomic_DNA"/>
</dbReference>
<reference evidence="2" key="1">
    <citation type="journal article" date="2019" name="Int. J. Syst. Evol. Microbiol.">
        <title>The Global Catalogue of Microorganisms (GCM) 10K type strain sequencing project: providing services to taxonomists for standard genome sequencing and annotation.</title>
        <authorList>
            <consortium name="The Broad Institute Genomics Platform"/>
            <consortium name="The Broad Institute Genome Sequencing Center for Infectious Disease"/>
            <person name="Wu L."/>
            <person name="Ma J."/>
        </authorList>
    </citation>
    <scope>NUCLEOTIDE SEQUENCE [LARGE SCALE GENOMIC DNA]</scope>
    <source>
        <strain evidence="2">CCUG 59189</strain>
    </source>
</reference>